<proteinExistence type="predicted"/>
<dbReference type="Pfam" id="PF00615">
    <property type="entry name" value="RGS"/>
    <property type="match status" value="1"/>
</dbReference>
<evidence type="ECO:0000313" key="3">
    <source>
        <dbReference type="EMBL" id="KAJ1642561.1"/>
    </source>
</evidence>
<dbReference type="AlphaFoldDB" id="A0A9W7XGW4"/>
<evidence type="ECO:0000256" key="1">
    <source>
        <dbReference type="SAM" id="MobiDB-lite"/>
    </source>
</evidence>
<name>A0A9W7XGW4_9FUNG</name>
<dbReference type="PANTHER" id="PTHR10845:SF192">
    <property type="entry name" value="DOUBLE HIT, ISOFORM B"/>
    <property type="match status" value="1"/>
</dbReference>
<dbReference type="Proteomes" id="UP001145021">
    <property type="component" value="Unassembled WGS sequence"/>
</dbReference>
<evidence type="ECO:0000259" key="2">
    <source>
        <dbReference type="PROSITE" id="PS50132"/>
    </source>
</evidence>
<accession>A0A9W7XGW4</accession>
<feature type="region of interest" description="Disordered" evidence="1">
    <location>
        <begin position="246"/>
        <end position="266"/>
    </location>
</feature>
<protein>
    <recommendedName>
        <fullName evidence="2">RGS domain-containing protein</fullName>
    </recommendedName>
</protein>
<dbReference type="CDD" id="cd07440">
    <property type="entry name" value="RGS"/>
    <property type="match status" value="1"/>
</dbReference>
<gene>
    <name evidence="3" type="ORF">LPJ64_005599</name>
</gene>
<dbReference type="InterPro" id="IPR016137">
    <property type="entry name" value="RGS"/>
</dbReference>
<keyword evidence="4" id="KW-1185">Reference proteome</keyword>
<dbReference type="SMART" id="SM00315">
    <property type="entry name" value="RGS"/>
    <property type="match status" value="1"/>
</dbReference>
<dbReference type="PANTHER" id="PTHR10845">
    <property type="entry name" value="REGULATOR OF G PROTEIN SIGNALING"/>
    <property type="match status" value="1"/>
</dbReference>
<organism evidence="3 4">
    <name type="scientific">Coemansia asiatica</name>
    <dbReference type="NCBI Taxonomy" id="1052880"/>
    <lineage>
        <taxon>Eukaryota</taxon>
        <taxon>Fungi</taxon>
        <taxon>Fungi incertae sedis</taxon>
        <taxon>Zoopagomycota</taxon>
        <taxon>Kickxellomycotina</taxon>
        <taxon>Kickxellomycetes</taxon>
        <taxon>Kickxellales</taxon>
        <taxon>Kickxellaceae</taxon>
        <taxon>Coemansia</taxon>
    </lineage>
</organism>
<evidence type="ECO:0000313" key="4">
    <source>
        <dbReference type="Proteomes" id="UP001145021"/>
    </source>
</evidence>
<dbReference type="PROSITE" id="PS50132">
    <property type="entry name" value="RGS"/>
    <property type="match status" value="1"/>
</dbReference>
<dbReference type="Gene3D" id="1.10.167.10">
    <property type="entry name" value="Regulator of G-protein Signalling 4, domain 2"/>
    <property type="match status" value="1"/>
</dbReference>
<comment type="caution">
    <text evidence="3">The sequence shown here is derived from an EMBL/GenBank/DDBJ whole genome shotgun (WGS) entry which is preliminary data.</text>
</comment>
<reference evidence="3" key="1">
    <citation type="submission" date="2022-07" db="EMBL/GenBank/DDBJ databases">
        <title>Phylogenomic reconstructions and comparative analyses of Kickxellomycotina fungi.</title>
        <authorList>
            <person name="Reynolds N.K."/>
            <person name="Stajich J.E."/>
            <person name="Barry K."/>
            <person name="Grigoriev I.V."/>
            <person name="Crous P."/>
            <person name="Smith M.E."/>
        </authorList>
    </citation>
    <scope>NUCLEOTIDE SEQUENCE</scope>
    <source>
        <strain evidence="3">NBRC 105413</strain>
    </source>
</reference>
<dbReference type="SUPFAM" id="SSF48097">
    <property type="entry name" value="Regulator of G-protein signaling, RGS"/>
    <property type="match status" value="1"/>
</dbReference>
<sequence>MVKPFVKRQVQNLDASPLLGTNEHAYASLNSHANTYISQPSSSAPLNTTTTATRTATAVGENIQLNVRILSRASMPMSEPPQPAIKGANNQRVSTAASLYQSVVDRNRPQTQRSQLSTASSELILSPLVRTRPPSAWKRTSQVSASNTGDSSKCVRFSVTIGARSSTIEDLAHVIESAYTTQRHLDVTSRMLCGEGDDGRGDPLIICTALFKGSEPLLFSSNVGSVLKSGDTVTVFSSIGFDDSDEDDGDCTRGGMGDVSQQLDGGGGFSDGSLRFSDTSRSGQLSIQGSEFLFVPLTTLPPIPLEQQQQQQQSVPFLGSANTAVAKHRRVSALCSSLGATSMAAVSELISKAPLKARFINVLIHPPFLRAFLEFCALPSELALESLLFVLDVERFRHVQPSMARLLANYIFLSYLAPSAPLRINISSQMRDRVPWPFLPGWEYNPWVFDEILASVGFTLKKHTLLRFERSPVGLATLMNSADGSFKPSEYTKPLEFDVDFDPMVAIATHFEPDIDVIIWVNELDIMAGSQLSSELSQLTVEFREQLLMRIAAQFVDEHKAYSLCLGYFQLATQIKPLQKQRRIKKTRKIRNFFGDHPHEALLRQQLMAVVPPSSQRQAARAAAEI</sequence>
<dbReference type="InterPro" id="IPR044926">
    <property type="entry name" value="RGS_subdomain_2"/>
</dbReference>
<feature type="non-terminal residue" evidence="3">
    <location>
        <position position="626"/>
    </location>
</feature>
<feature type="domain" description="RGS" evidence="2">
    <location>
        <begin position="358"/>
        <end position="471"/>
    </location>
</feature>
<dbReference type="InterPro" id="IPR036305">
    <property type="entry name" value="RGS_sf"/>
</dbReference>
<dbReference type="EMBL" id="JANBOH010000377">
    <property type="protein sequence ID" value="KAJ1642561.1"/>
    <property type="molecule type" value="Genomic_DNA"/>
</dbReference>